<protein>
    <submittedName>
        <fullName evidence="1">Uncharacterized protein</fullName>
    </submittedName>
</protein>
<sequence length="359" mass="39785">MLGKETALCCSAKCRGSSASILKEKLSSMDSSGILADHHLQVKLQEQHMKGQSRLTISDIARKAFLYSHFMEGHAKIAPISRLPLITIMDSKNKLKDIPVFQLNFFNKENRVLHYPVGAFYVDGMNIMAYNLCSGAHKEVQTKWSFIGKIMISSSQTEKGSTIQGCDAAFIGPNDNKFAILDEYNSGMALYILPGAALQEANDKIGAYEPNLLPDEPVDAKANSVQGPIPFMFDTEVGRIFSTSIESTLMFACNGKQIGLTKLFQGSWLPNSDGHYISTKTEGKKYVRLNANEIVLQVHWQQTLRGYAAGVLTTQRVLIVSADIDVLASNSSKFDKGNLSWLEEKGENTRKNWGKKREC</sequence>
<organism evidence="1 2">
    <name type="scientific">Hibiscus syriacus</name>
    <name type="common">Rose of Sharon</name>
    <dbReference type="NCBI Taxonomy" id="106335"/>
    <lineage>
        <taxon>Eukaryota</taxon>
        <taxon>Viridiplantae</taxon>
        <taxon>Streptophyta</taxon>
        <taxon>Embryophyta</taxon>
        <taxon>Tracheophyta</taxon>
        <taxon>Spermatophyta</taxon>
        <taxon>Magnoliopsida</taxon>
        <taxon>eudicotyledons</taxon>
        <taxon>Gunneridae</taxon>
        <taxon>Pentapetalae</taxon>
        <taxon>rosids</taxon>
        <taxon>malvids</taxon>
        <taxon>Malvales</taxon>
        <taxon>Malvaceae</taxon>
        <taxon>Malvoideae</taxon>
        <taxon>Hibiscus</taxon>
    </lineage>
</organism>
<comment type="caution">
    <text evidence="1">The sequence shown here is derived from an EMBL/GenBank/DDBJ whole genome shotgun (WGS) entry which is preliminary data.</text>
</comment>
<proteinExistence type="predicted"/>
<evidence type="ECO:0000313" key="1">
    <source>
        <dbReference type="EMBL" id="KAE8735863.1"/>
    </source>
</evidence>
<dbReference type="EMBL" id="VEPZ02000031">
    <property type="protein sequence ID" value="KAE8735863.1"/>
    <property type="molecule type" value="Genomic_DNA"/>
</dbReference>
<accession>A0A6A3D277</accession>
<dbReference type="Proteomes" id="UP000436088">
    <property type="component" value="Unassembled WGS sequence"/>
</dbReference>
<reference evidence="1" key="1">
    <citation type="submission" date="2019-09" db="EMBL/GenBank/DDBJ databases">
        <title>Draft genome information of white flower Hibiscus syriacus.</title>
        <authorList>
            <person name="Kim Y.-M."/>
        </authorList>
    </citation>
    <scope>NUCLEOTIDE SEQUENCE [LARGE SCALE GENOMIC DNA]</scope>
    <source>
        <strain evidence="1">YM2019G1</strain>
    </source>
</reference>
<keyword evidence="2" id="KW-1185">Reference proteome</keyword>
<dbReference type="AlphaFoldDB" id="A0A6A3D277"/>
<gene>
    <name evidence="1" type="ORF">F3Y22_tig00000329pilonHSYRG00242</name>
</gene>
<evidence type="ECO:0000313" key="2">
    <source>
        <dbReference type="Proteomes" id="UP000436088"/>
    </source>
</evidence>
<name>A0A6A3D277_HIBSY</name>